<accession>A0ABD6BXE6</accession>
<feature type="domain" description="CHY-type" evidence="5">
    <location>
        <begin position="12"/>
        <end position="129"/>
    </location>
</feature>
<keyword evidence="7" id="KW-1185">Reference proteome</keyword>
<keyword evidence="1" id="KW-0479">Metal-binding</keyword>
<keyword evidence="2" id="KW-0863">Zinc-finger</keyword>
<dbReference type="PIRSF" id="PIRSF017292">
    <property type="entry name" value="UCP017292_Znf_CHY"/>
    <property type="match status" value="1"/>
</dbReference>
<dbReference type="InterPro" id="IPR008913">
    <property type="entry name" value="Znf_CHY"/>
</dbReference>
<feature type="region of interest" description="Disordered" evidence="4">
    <location>
        <begin position="58"/>
        <end position="95"/>
    </location>
</feature>
<name>A0ABD6BXE6_9EURY</name>
<dbReference type="EMBL" id="JBHUCZ010000022">
    <property type="protein sequence ID" value="MFD1568843.1"/>
    <property type="molecule type" value="Genomic_DNA"/>
</dbReference>
<dbReference type="Proteomes" id="UP001597139">
    <property type="component" value="Unassembled WGS sequence"/>
</dbReference>
<evidence type="ECO:0000313" key="6">
    <source>
        <dbReference type="EMBL" id="MFD1568843.1"/>
    </source>
</evidence>
<evidence type="ECO:0000259" key="5">
    <source>
        <dbReference type="PROSITE" id="PS51266"/>
    </source>
</evidence>
<gene>
    <name evidence="6" type="ORF">ACFSAU_15215</name>
</gene>
<evidence type="ECO:0000256" key="2">
    <source>
        <dbReference type="ARBA" id="ARBA00022771"/>
    </source>
</evidence>
<evidence type="ECO:0000256" key="3">
    <source>
        <dbReference type="ARBA" id="ARBA00022833"/>
    </source>
</evidence>
<comment type="caution">
    <text evidence="6">The sequence shown here is derived from an EMBL/GenBank/DDBJ whole genome shotgun (WGS) entry which is preliminary data.</text>
</comment>
<organism evidence="6 7">
    <name type="scientific">Halolamina litorea</name>
    <dbReference type="NCBI Taxonomy" id="1515593"/>
    <lineage>
        <taxon>Archaea</taxon>
        <taxon>Methanobacteriati</taxon>
        <taxon>Methanobacteriota</taxon>
        <taxon>Stenosarchaea group</taxon>
        <taxon>Halobacteria</taxon>
        <taxon>Halobacteriales</taxon>
        <taxon>Haloferacaceae</taxon>
    </lineage>
</organism>
<dbReference type="InterPro" id="IPR052604">
    <property type="entry name" value="Mito_Tim_assembly_helper"/>
</dbReference>
<reference evidence="6 7" key="1">
    <citation type="journal article" date="2019" name="Int. J. Syst. Evol. Microbiol.">
        <title>The Global Catalogue of Microorganisms (GCM) 10K type strain sequencing project: providing services to taxonomists for standard genome sequencing and annotation.</title>
        <authorList>
            <consortium name="The Broad Institute Genomics Platform"/>
            <consortium name="The Broad Institute Genome Sequencing Center for Infectious Disease"/>
            <person name="Wu L."/>
            <person name="Ma J."/>
        </authorList>
    </citation>
    <scope>NUCLEOTIDE SEQUENCE [LARGE SCALE GENOMIC DNA]</scope>
    <source>
        <strain evidence="6 7">CGMCC 1.12859</strain>
    </source>
</reference>
<dbReference type="Pfam" id="PF05495">
    <property type="entry name" value="zf-CHY"/>
    <property type="match status" value="1"/>
</dbReference>
<evidence type="ECO:0000256" key="1">
    <source>
        <dbReference type="ARBA" id="ARBA00022723"/>
    </source>
</evidence>
<evidence type="ECO:0000256" key="4">
    <source>
        <dbReference type="SAM" id="MobiDB-lite"/>
    </source>
</evidence>
<dbReference type="SUPFAM" id="SSF161219">
    <property type="entry name" value="CHY zinc finger-like"/>
    <property type="match status" value="1"/>
</dbReference>
<dbReference type="AlphaFoldDB" id="A0ABD6BXE6"/>
<dbReference type="PANTHER" id="PTHR28082:SF1">
    <property type="entry name" value="HELPER OF TIM PROTEIN 13"/>
    <property type="match status" value="1"/>
</dbReference>
<protein>
    <submittedName>
        <fullName evidence="6">CHY zinc finger protein</fullName>
    </submittedName>
</protein>
<dbReference type="PANTHER" id="PTHR28082">
    <property type="entry name" value="ZINC FINGER PROTEIN"/>
    <property type="match status" value="1"/>
</dbReference>
<sequence length="152" mass="15880">MDVHGHEVRGVGVGPETRCGHYDSDLDVIAIRFPCCGTFYPCYECHRAVADHEAERWGATTGGSAADSHRDGEDGGAGDGSTTDGPSDDDGDATADGTDADAVLCGVCGSVLTVAEYVACEDRCPDCGAGFNPGCRTHYDRYFVEELFGDGS</sequence>
<dbReference type="GO" id="GO:0008270">
    <property type="term" value="F:zinc ion binding"/>
    <property type="evidence" value="ECO:0007669"/>
    <property type="project" value="UniProtKB-KW"/>
</dbReference>
<dbReference type="InterPro" id="IPR037274">
    <property type="entry name" value="Znf_CHY_sf"/>
</dbReference>
<keyword evidence="3" id="KW-0862">Zinc</keyword>
<proteinExistence type="predicted"/>
<evidence type="ECO:0000313" key="7">
    <source>
        <dbReference type="Proteomes" id="UP001597139"/>
    </source>
</evidence>
<dbReference type="PROSITE" id="PS51266">
    <property type="entry name" value="ZF_CHY"/>
    <property type="match status" value="1"/>
</dbReference>
<dbReference type="InterPro" id="IPR016694">
    <property type="entry name" value="UCP017292"/>
</dbReference>
<dbReference type="RefSeq" id="WP_267644948.1">
    <property type="nucleotide sequence ID" value="NZ_JANHGR010000001.1"/>
</dbReference>